<feature type="region of interest" description="Disordered" evidence="3">
    <location>
        <begin position="75"/>
        <end position="112"/>
    </location>
</feature>
<dbReference type="Pfam" id="PF00486">
    <property type="entry name" value="Trans_reg_C"/>
    <property type="match status" value="1"/>
</dbReference>
<feature type="compositionally biased region" description="Basic residues" evidence="3">
    <location>
        <begin position="102"/>
        <end position="112"/>
    </location>
</feature>
<evidence type="ECO:0000256" key="1">
    <source>
        <dbReference type="ARBA" id="ARBA00023125"/>
    </source>
</evidence>
<evidence type="ECO:0000259" key="4">
    <source>
        <dbReference type="PROSITE" id="PS51755"/>
    </source>
</evidence>
<proteinExistence type="predicted"/>
<sequence length="112" mass="11724">MEFRILGPVQVYDERSRAAAVPAGAKQRALLGALVVRAGRVVAAEQLVDELWGAYPPAGAANALQAHMTRLRRLLPARPPRGGRGGQGVAGDPPAGLCAAPGRRRQRRGAVS</sequence>
<dbReference type="InterPro" id="IPR001867">
    <property type="entry name" value="OmpR/PhoB-type_DNA-bd"/>
</dbReference>
<dbReference type="AlphaFoldDB" id="A0AB39P304"/>
<evidence type="ECO:0000256" key="2">
    <source>
        <dbReference type="PROSITE-ProRule" id="PRU01091"/>
    </source>
</evidence>
<dbReference type="Gene3D" id="1.10.10.10">
    <property type="entry name" value="Winged helix-like DNA-binding domain superfamily/Winged helix DNA-binding domain"/>
    <property type="match status" value="1"/>
</dbReference>
<gene>
    <name evidence="5" type="ORF">AB5J56_01410</name>
</gene>
<evidence type="ECO:0000313" key="5">
    <source>
        <dbReference type="EMBL" id="XDQ23453.1"/>
    </source>
</evidence>
<reference evidence="5" key="1">
    <citation type="submission" date="2024-07" db="EMBL/GenBank/DDBJ databases">
        <authorList>
            <person name="Yu S.T."/>
        </authorList>
    </citation>
    <scope>NUCLEOTIDE SEQUENCE</scope>
    <source>
        <strain evidence="5">R21</strain>
    </source>
</reference>
<dbReference type="GO" id="GO:0006355">
    <property type="term" value="P:regulation of DNA-templated transcription"/>
    <property type="evidence" value="ECO:0007669"/>
    <property type="project" value="InterPro"/>
</dbReference>
<dbReference type="GO" id="GO:0000160">
    <property type="term" value="P:phosphorelay signal transduction system"/>
    <property type="evidence" value="ECO:0007669"/>
    <property type="project" value="InterPro"/>
</dbReference>
<dbReference type="EMBL" id="CP163435">
    <property type="protein sequence ID" value="XDQ23453.1"/>
    <property type="molecule type" value="Genomic_DNA"/>
</dbReference>
<dbReference type="GO" id="GO:0003677">
    <property type="term" value="F:DNA binding"/>
    <property type="evidence" value="ECO:0007669"/>
    <property type="project" value="UniProtKB-UniRule"/>
</dbReference>
<dbReference type="PROSITE" id="PS51755">
    <property type="entry name" value="OMPR_PHOB"/>
    <property type="match status" value="1"/>
</dbReference>
<feature type="DNA-binding region" description="OmpR/PhoB-type" evidence="2">
    <location>
        <begin position="1"/>
        <end position="101"/>
    </location>
</feature>
<dbReference type="PANTHER" id="PTHR35807">
    <property type="entry name" value="TRANSCRIPTIONAL REGULATOR REDD-RELATED"/>
    <property type="match status" value="1"/>
</dbReference>
<protein>
    <submittedName>
        <fullName evidence="5">Winged helix-turn-helix domain-containing protein</fullName>
    </submittedName>
</protein>
<dbReference type="InterPro" id="IPR051677">
    <property type="entry name" value="AfsR-DnrI-RedD_regulator"/>
</dbReference>
<dbReference type="PANTHER" id="PTHR35807:SF1">
    <property type="entry name" value="TRANSCRIPTIONAL REGULATOR REDD"/>
    <property type="match status" value="1"/>
</dbReference>
<dbReference type="InterPro" id="IPR016032">
    <property type="entry name" value="Sig_transdc_resp-reg_C-effctor"/>
</dbReference>
<accession>A0AB39P304</accession>
<dbReference type="SMART" id="SM00862">
    <property type="entry name" value="Trans_reg_C"/>
    <property type="match status" value="1"/>
</dbReference>
<dbReference type="RefSeq" id="WP_369229188.1">
    <property type="nucleotide sequence ID" value="NZ_CP163435.1"/>
</dbReference>
<evidence type="ECO:0000256" key="3">
    <source>
        <dbReference type="SAM" id="MobiDB-lite"/>
    </source>
</evidence>
<feature type="domain" description="OmpR/PhoB-type" evidence="4">
    <location>
        <begin position="1"/>
        <end position="101"/>
    </location>
</feature>
<keyword evidence="1 2" id="KW-0238">DNA-binding</keyword>
<dbReference type="SUPFAM" id="SSF46894">
    <property type="entry name" value="C-terminal effector domain of the bipartite response regulators"/>
    <property type="match status" value="1"/>
</dbReference>
<name>A0AB39P304_9ACTN</name>
<dbReference type="InterPro" id="IPR036388">
    <property type="entry name" value="WH-like_DNA-bd_sf"/>
</dbReference>
<organism evidence="5">
    <name type="scientific">Streptomyces sp. R21</name>
    <dbReference type="NCBI Taxonomy" id="3238627"/>
    <lineage>
        <taxon>Bacteria</taxon>
        <taxon>Bacillati</taxon>
        <taxon>Actinomycetota</taxon>
        <taxon>Actinomycetes</taxon>
        <taxon>Kitasatosporales</taxon>
        <taxon>Streptomycetaceae</taxon>
        <taxon>Streptomyces</taxon>
    </lineage>
</organism>